<protein>
    <submittedName>
        <fullName evidence="1">Nuclease</fullName>
    </submittedName>
</protein>
<comment type="caution">
    <text evidence="1">The sequence shown here is derived from an EMBL/GenBank/DDBJ whole genome shotgun (WGS) entry which is preliminary data.</text>
</comment>
<dbReference type="Gene3D" id="1.10.260.40">
    <property type="entry name" value="lambda repressor-like DNA-binding domains"/>
    <property type="match status" value="1"/>
</dbReference>
<dbReference type="Proteomes" id="UP000601789">
    <property type="component" value="Unassembled WGS sequence"/>
</dbReference>
<gene>
    <name evidence="1" type="ORF">IOD40_06680</name>
</gene>
<reference evidence="1 2" key="1">
    <citation type="submission" date="2020-10" db="EMBL/GenBank/DDBJ databases">
        <title>Aquamicrobium zhengzhouensis sp. nov., a exopolysaccharide producing bacterium isolated from farmland soil.</title>
        <authorList>
            <person name="Wang X."/>
        </authorList>
    </citation>
    <scope>NUCLEOTIDE SEQUENCE [LARGE SCALE GENOMIC DNA]</scope>
    <source>
        <strain evidence="2">cd-1</strain>
    </source>
</reference>
<proteinExistence type="predicted"/>
<accession>A0ABS0SC58</accession>
<organism evidence="1 2">
    <name type="scientific">Aquamicrobium zhengzhouense</name>
    <dbReference type="NCBI Taxonomy" id="2781738"/>
    <lineage>
        <taxon>Bacteria</taxon>
        <taxon>Pseudomonadati</taxon>
        <taxon>Pseudomonadota</taxon>
        <taxon>Alphaproteobacteria</taxon>
        <taxon>Hyphomicrobiales</taxon>
        <taxon>Phyllobacteriaceae</taxon>
        <taxon>Aquamicrobium</taxon>
    </lineage>
</organism>
<sequence length="66" mass="7147">MTPDQFKARLDYLHVSQSGFAKLVYVHRNTVSKWATGQAKIPGPVIAYLDLADGVMALTKQVSVGG</sequence>
<dbReference type="SUPFAM" id="SSF47413">
    <property type="entry name" value="lambda repressor-like DNA-binding domains"/>
    <property type="match status" value="1"/>
</dbReference>
<dbReference type="EMBL" id="JADGMQ010000003">
    <property type="protein sequence ID" value="MBI1620349.1"/>
    <property type="molecule type" value="Genomic_DNA"/>
</dbReference>
<name>A0ABS0SC58_9HYPH</name>
<dbReference type="RefSeq" id="WP_198475620.1">
    <property type="nucleotide sequence ID" value="NZ_JADGMQ010000003.1"/>
</dbReference>
<keyword evidence="2" id="KW-1185">Reference proteome</keyword>
<evidence type="ECO:0000313" key="2">
    <source>
        <dbReference type="Proteomes" id="UP000601789"/>
    </source>
</evidence>
<dbReference type="InterPro" id="IPR010982">
    <property type="entry name" value="Lambda_DNA-bd_dom_sf"/>
</dbReference>
<evidence type="ECO:0000313" key="1">
    <source>
        <dbReference type="EMBL" id="MBI1620349.1"/>
    </source>
</evidence>